<accession>A0A0C2ECI3</accession>
<comment type="similarity">
    <text evidence="1">Belongs to the FldB/FldC dehydratase alpha/beta subunit family.</text>
</comment>
<evidence type="ECO:0000313" key="3">
    <source>
        <dbReference type="Proteomes" id="UP000035068"/>
    </source>
</evidence>
<sequence length="326" mass="37510">MIGFTTTIPLEILVAAGRRSADLNNLFITDPDPQALIEDAEVAGFPRNICGWIKGLYGTVLRHGISEVIAVTEGDCSNTQALMEVLTLQGVRTIPFAYPYDRSRETLALEISKLARHFGVDKEQIEAARSRLDQLRRKVHEIDRLTWQENRVSGEENHLFQVCTSDMKGDICGFEQEIDSFLGKVRLRPPFAEKIRLAYMGVPPIVTDLYPRLEEMGARVVFNETQRQFSMPYLCADIEEQYRRYTYPYDIFARLDDIEEQIALRRVDGIIHYVQSFCFRQIEDLIVRKRLKVPVLTLEGDRPGPLDARSRIRIEGFLEMLKARKP</sequence>
<dbReference type="Proteomes" id="UP000035068">
    <property type="component" value="Unassembled WGS sequence"/>
</dbReference>
<proteinExistence type="inferred from homology"/>
<evidence type="ECO:0000313" key="2">
    <source>
        <dbReference type="EMBL" id="KIH76303.1"/>
    </source>
</evidence>
<dbReference type="PANTHER" id="PTHR30548:SF3">
    <property type="entry name" value="2-HYDROXYACYL-COA DEHYDRATASE"/>
    <property type="match status" value="1"/>
</dbReference>
<dbReference type="Pfam" id="PF06050">
    <property type="entry name" value="HGD-D"/>
    <property type="match status" value="1"/>
</dbReference>
<dbReference type="RefSeq" id="WP_040099879.1">
    <property type="nucleotide sequence ID" value="NZ_JWJD01000004.1"/>
</dbReference>
<dbReference type="EMBL" id="JWJD01000004">
    <property type="protein sequence ID" value="KIH76303.1"/>
    <property type="molecule type" value="Genomic_DNA"/>
</dbReference>
<gene>
    <name evidence="2" type="ORF">GFER_11900</name>
</gene>
<reference evidence="2 3" key="1">
    <citation type="submission" date="2014-12" db="EMBL/GenBank/DDBJ databases">
        <title>Genomes of Geoalkalibacter ferrihydriticus and Geoalkalibacter subterraneus, two haloalkaliphilic metal-reducing members of the Geobacteraceae.</title>
        <authorList>
            <person name="Badalamenti J.P."/>
            <person name="Torres C.I."/>
            <person name="Krajmalnik-Brown R."/>
            <person name="Bond D.R."/>
        </authorList>
    </citation>
    <scope>NUCLEOTIDE SEQUENCE [LARGE SCALE GENOMIC DNA]</scope>
    <source>
        <strain evidence="2 3">DSM 17813</strain>
    </source>
</reference>
<dbReference type="PANTHER" id="PTHR30548">
    <property type="entry name" value="2-HYDROXYGLUTARYL-COA DEHYDRATASE, D-COMPONENT-RELATED"/>
    <property type="match status" value="1"/>
</dbReference>
<dbReference type="InterPro" id="IPR010327">
    <property type="entry name" value="FldB/FldC_alpha/beta"/>
</dbReference>
<name>A0A0C2ECI3_9BACT</name>
<keyword evidence="3" id="KW-1185">Reference proteome</keyword>
<protein>
    <submittedName>
        <fullName evidence="2">2-hydroxyglutaryl-CoA dehydratase</fullName>
    </submittedName>
</protein>
<dbReference type="Gene3D" id="3.40.50.11890">
    <property type="match status" value="1"/>
</dbReference>
<comment type="caution">
    <text evidence="2">The sequence shown here is derived from an EMBL/GenBank/DDBJ whole genome shotgun (WGS) entry which is preliminary data.</text>
</comment>
<evidence type="ECO:0000256" key="1">
    <source>
        <dbReference type="ARBA" id="ARBA00005806"/>
    </source>
</evidence>
<dbReference type="Gene3D" id="3.40.50.11900">
    <property type="match status" value="1"/>
</dbReference>
<organism evidence="2 3">
    <name type="scientific">Geoalkalibacter ferrihydriticus DSM 17813</name>
    <dbReference type="NCBI Taxonomy" id="1121915"/>
    <lineage>
        <taxon>Bacteria</taxon>
        <taxon>Pseudomonadati</taxon>
        <taxon>Thermodesulfobacteriota</taxon>
        <taxon>Desulfuromonadia</taxon>
        <taxon>Desulfuromonadales</taxon>
        <taxon>Geoalkalibacteraceae</taxon>
        <taxon>Geoalkalibacter</taxon>
    </lineage>
</organism>
<dbReference type="AlphaFoldDB" id="A0A0C2ECI3"/>